<proteinExistence type="predicted"/>
<sequence length="92" mass="10090">MHPARHHLLGLPTYCTCLRALGPGRMGLQAHTAISTDSVFSEGPWRDHTRLTRTTTPHARVLPFARQSQPASLPSLPSNASLDPIDPVCELR</sequence>
<name>A0A165QBP7_9APHY</name>
<accession>A0A165QBP7</accession>
<organism evidence="2 3">
    <name type="scientific">Daedalea quercina L-15889</name>
    <dbReference type="NCBI Taxonomy" id="1314783"/>
    <lineage>
        <taxon>Eukaryota</taxon>
        <taxon>Fungi</taxon>
        <taxon>Dikarya</taxon>
        <taxon>Basidiomycota</taxon>
        <taxon>Agaricomycotina</taxon>
        <taxon>Agaricomycetes</taxon>
        <taxon>Polyporales</taxon>
        <taxon>Fomitopsis</taxon>
    </lineage>
</organism>
<reference evidence="2 3" key="1">
    <citation type="journal article" date="2016" name="Mol. Biol. Evol.">
        <title>Comparative Genomics of Early-Diverging Mushroom-Forming Fungi Provides Insights into the Origins of Lignocellulose Decay Capabilities.</title>
        <authorList>
            <person name="Nagy L.G."/>
            <person name="Riley R."/>
            <person name="Tritt A."/>
            <person name="Adam C."/>
            <person name="Daum C."/>
            <person name="Floudas D."/>
            <person name="Sun H."/>
            <person name="Yadav J.S."/>
            <person name="Pangilinan J."/>
            <person name="Larsson K.H."/>
            <person name="Matsuura K."/>
            <person name="Barry K."/>
            <person name="Labutti K."/>
            <person name="Kuo R."/>
            <person name="Ohm R.A."/>
            <person name="Bhattacharya S.S."/>
            <person name="Shirouzu T."/>
            <person name="Yoshinaga Y."/>
            <person name="Martin F.M."/>
            <person name="Grigoriev I.V."/>
            <person name="Hibbett D.S."/>
        </authorList>
    </citation>
    <scope>NUCLEOTIDE SEQUENCE [LARGE SCALE GENOMIC DNA]</scope>
    <source>
        <strain evidence="2 3">L-15889</strain>
    </source>
</reference>
<feature type="compositionally biased region" description="Low complexity" evidence="1">
    <location>
        <begin position="67"/>
        <end position="82"/>
    </location>
</feature>
<protein>
    <submittedName>
        <fullName evidence="2">Uncharacterized protein</fullName>
    </submittedName>
</protein>
<evidence type="ECO:0000313" key="2">
    <source>
        <dbReference type="EMBL" id="KZT69250.1"/>
    </source>
</evidence>
<evidence type="ECO:0000313" key="3">
    <source>
        <dbReference type="Proteomes" id="UP000076727"/>
    </source>
</evidence>
<evidence type="ECO:0000256" key="1">
    <source>
        <dbReference type="SAM" id="MobiDB-lite"/>
    </source>
</evidence>
<dbReference type="Proteomes" id="UP000076727">
    <property type="component" value="Unassembled WGS sequence"/>
</dbReference>
<dbReference type="EMBL" id="KV429059">
    <property type="protein sequence ID" value="KZT69250.1"/>
    <property type="molecule type" value="Genomic_DNA"/>
</dbReference>
<keyword evidence="3" id="KW-1185">Reference proteome</keyword>
<dbReference type="AlphaFoldDB" id="A0A165QBP7"/>
<feature type="region of interest" description="Disordered" evidence="1">
    <location>
        <begin position="66"/>
        <end position="92"/>
    </location>
</feature>
<gene>
    <name evidence="2" type="ORF">DAEQUDRAFT_270096</name>
</gene>